<evidence type="ECO:0000313" key="4">
    <source>
        <dbReference type="Proteomes" id="UP000295662"/>
    </source>
</evidence>
<gene>
    <name evidence="3" type="ORF">EI77_03091</name>
</gene>
<dbReference type="AlphaFoldDB" id="A0A4R7RXW9"/>
<feature type="transmembrane region" description="Helical" evidence="2">
    <location>
        <begin position="34"/>
        <end position="52"/>
    </location>
</feature>
<keyword evidence="2" id="KW-0472">Membrane</keyword>
<keyword evidence="2" id="KW-0812">Transmembrane</keyword>
<protein>
    <submittedName>
        <fullName evidence="3">Uncharacterized protein</fullName>
    </submittedName>
</protein>
<evidence type="ECO:0000313" key="3">
    <source>
        <dbReference type="EMBL" id="TDU69437.1"/>
    </source>
</evidence>
<comment type="caution">
    <text evidence="3">The sequence shown here is derived from an EMBL/GenBank/DDBJ whole genome shotgun (WGS) entry which is preliminary data.</text>
</comment>
<reference evidence="3 4" key="1">
    <citation type="submission" date="2019-03" db="EMBL/GenBank/DDBJ databases">
        <title>Genomic Encyclopedia of Archaeal and Bacterial Type Strains, Phase II (KMG-II): from individual species to whole genera.</title>
        <authorList>
            <person name="Goeker M."/>
        </authorList>
    </citation>
    <scope>NUCLEOTIDE SEQUENCE [LARGE SCALE GENOMIC DNA]</scope>
    <source>
        <strain evidence="3 4">ATCC 25309</strain>
    </source>
</reference>
<keyword evidence="4" id="KW-1185">Reference proteome</keyword>
<evidence type="ECO:0000256" key="2">
    <source>
        <dbReference type="SAM" id="Phobius"/>
    </source>
</evidence>
<sequence>MDLAPREEPVGKALGEVEYEAGPSWKPQRDERNVPLGLFILLVLGLGGWFFWKHSALPPLAAEFTAPHPKPSPQVKEPLVSDVPEPLLDPKIAVGSQNMPVEPPVSSPPVQNEPEIRRAERPFTPGEIPREEPTGSLDLVKATDAAEKLIKGLFNAETAAERAAAIAQADEHQVDVEGFFERVHPRLKSLKLANAIPRTLPGQELVPLFEVRTNKGNASGALLRLVPQTDGGYLLDWPLFAETHEQRLEEFVKTRASQPSWFYVVIRRIHALALPANVRAEHLCLELKTTASASPNPSLGIAALETPLGRYLDREAEWGNLYVARLLLQHRKLDEGKDGTLVILDCEGAVTGAVFPSGAAKR</sequence>
<keyword evidence="2" id="KW-1133">Transmembrane helix</keyword>
<dbReference type="Proteomes" id="UP000295662">
    <property type="component" value="Unassembled WGS sequence"/>
</dbReference>
<feature type="region of interest" description="Disordered" evidence="1">
    <location>
        <begin position="96"/>
        <end position="136"/>
    </location>
</feature>
<dbReference type="EMBL" id="SOCA01000005">
    <property type="protein sequence ID" value="TDU69437.1"/>
    <property type="molecule type" value="Genomic_DNA"/>
</dbReference>
<organism evidence="3 4">
    <name type="scientific">Prosthecobacter fusiformis</name>
    <dbReference type="NCBI Taxonomy" id="48464"/>
    <lineage>
        <taxon>Bacteria</taxon>
        <taxon>Pseudomonadati</taxon>
        <taxon>Verrucomicrobiota</taxon>
        <taxon>Verrucomicrobiia</taxon>
        <taxon>Verrucomicrobiales</taxon>
        <taxon>Verrucomicrobiaceae</taxon>
        <taxon>Prosthecobacter</taxon>
    </lineage>
</organism>
<name>A0A4R7RXW9_9BACT</name>
<proteinExistence type="predicted"/>
<accession>A0A4R7RXW9</accession>
<evidence type="ECO:0000256" key="1">
    <source>
        <dbReference type="SAM" id="MobiDB-lite"/>
    </source>
</evidence>